<dbReference type="InterPro" id="IPR050109">
    <property type="entry name" value="HTH-type_TetR-like_transc_reg"/>
</dbReference>
<keyword evidence="1" id="KW-0678">Repressor</keyword>
<dbReference type="EMBL" id="BRXE01000001">
    <property type="protein sequence ID" value="GLB80972.1"/>
    <property type="molecule type" value="Genomic_DNA"/>
</dbReference>
<dbReference type="PANTHER" id="PTHR30055:SF175">
    <property type="entry name" value="HTH-TYPE TRANSCRIPTIONAL REPRESSOR KSTR2"/>
    <property type="match status" value="1"/>
</dbReference>
<sequence>MAELPETLSPKQLAKRGEIIAAAQRILLRDGPGRCTTRAVARESGLNQGLIYYYFESLEDILDAAMGAFADDLVAAIDGARDAEANVTDRYWALFEAYFGIFAEQPGLATAWFEYWIIATRSGRTDSLAKVQDTVVEHLEQVLAETGVDDAAVRARLAMSYILGVLIRSWARPNDLAGVRAEIERLAYAVLGGPTQTADDAGDAANP</sequence>
<dbReference type="GO" id="GO:0003700">
    <property type="term" value="F:DNA-binding transcription factor activity"/>
    <property type="evidence" value="ECO:0007669"/>
    <property type="project" value="TreeGrafter"/>
</dbReference>
<evidence type="ECO:0000313" key="9">
    <source>
        <dbReference type="Proteomes" id="UP001064782"/>
    </source>
</evidence>
<accession>A0A9P3Q0T5</accession>
<evidence type="ECO:0000313" key="8">
    <source>
        <dbReference type="EMBL" id="GLD28776.1"/>
    </source>
</evidence>
<feature type="DNA-binding region" description="H-T-H motif" evidence="5">
    <location>
        <begin position="36"/>
        <end position="55"/>
    </location>
</feature>
<evidence type="ECO:0000256" key="4">
    <source>
        <dbReference type="ARBA" id="ARBA00023163"/>
    </source>
</evidence>
<keyword evidence="2" id="KW-0805">Transcription regulation</keyword>
<evidence type="ECO:0000259" key="6">
    <source>
        <dbReference type="PROSITE" id="PS50977"/>
    </source>
</evidence>
<keyword evidence="9" id="KW-1185">Reference proteome</keyword>
<dbReference type="Proteomes" id="UP001165663">
    <property type="component" value="Unassembled WGS sequence"/>
</dbReference>
<keyword evidence="3 5" id="KW-0238">DNA-binding</keyword>
<dbReference type="Proteomes" id="UP001064782">
    <property type="component" value="Unassembled WGS sequence"/>
</dbReference>
<dbReference type="RefSeq" id="WP_236977159.1">
    <property type="nucleotide sequence ID" value="NZ_BRXE01000001.1"/>
</dbReference>
<protein>
    <submittedName>
        <fullName evidence="8">TetR family transcriptional regulator</fullName>
    </submittedName>
</protein>
<dbReference type="SUPFAM" id="SSF48498">
    <property type="entry name" value="Tetracyclin repressor-like, C-terminal domain"/>
    <property type="match status" value="1"/>
</dbReference>
<evidence type="ECO:0000313" key="7">
    <source>
        <dbReference type="EMBL" id="GLB80972.1"/>
    </source>
</evidence>
<dbReference type="AlphaFoldDB" id="A0A9P3Q0T5"/>
<reference evidence="8" key="1">
    <citation type="submission" date="2022-08" db="EMBL/GenBank/DDBJ databases">
        <title>Mycobacterium kiyosense sp. nov., scotochromogenic slow-glowing species isolated from respiratory specimens.</title>
        <authorList>
            <person name="Fukano H."/>
            <person name="Kazumi Y."/>
            <person name="Sakagami N."/>
            <person name="Ato M."/>
            <person name="Mitarai S."/>
            <person name="Hoshino Y."/>
        </authorList>
    </citation>
    <scope>NUCLEOTIDE SEQUENCE</scope>
    <source>
        <strain evidence="8">1413</strain>
        <strain evidence="7">SRL2020-028</strain>
    </source>
</reference>
<evidence type="ECO:0000256" key="1">
    <source>
        <dbReference type="ARBA" id="ARBA00022491"/>
    </source>
</evidence>
<evidence type="ECO:0000256" key="5">
    <source>
        <dbReference type="PROSITE-ProRule" id="PRU00335"/>
    </source>
</evidence>
<dbReference type="InterPro" id="IPR036271">
    <property type="entry name" value="Tet_transcr_reg_TetR-rel_C_sf"/>
</dbReference>
<dbReference type="InterPro" id="IPR009057">
    <property type="entry name" value="Homeodomain-like_sf"/>
</dbReference>
<evidence type="ECO:0000256" key="3">
    <source>
        <dbReference type="ARBA" id="ARBA00023125"/>
    </source>
</evidence>
<dbReference type="PROSITE" id="PS50977">
    <property type="entry name" value="HTH_TETR_2"/>
    <property type="match status" value="1"/>
</dbReference>
<feature type="domain" description="HTH tetR-type" evidence="6">
    <location>
        <begin position="13"/>
        <end position="73"/>
    </location>
</feature>
<dbReference type="PANTHER" id="PTHR30055">
    <property type="entry name" value="HTH-TYPE TRANSCRIPTIONAL REGULATOR RUTR"/>
    <property type="match status" value="1"/>
</dbReference>
<name>A0A9P3Q0T5_9MYCO</name>
<dbReference type="EMBL" id="BRZI01000002">
    <property type="protein sequence ID" value="GLD28776.1"/>
    <property type="molecule type" value="Genomic_DNA"/>
</dbReference>
<dbReference type="Gene3D" id="1.10.357.10">
    <property type="entry name" value="Tetracycline Repressor, domain 2"/>
    <property type="match status" value="1"/>
</dbReference>
<dbReference type="InterPro" id="IPR001647">
    <property type="entry name" value="HTH_TetR"/>
</dbReference>
<dbReference type="SUPFAM" id="SSF46689">
    <property type="entry name" value="Homeodomain-like"/>
    <property type="match status" value="1"/>
</dbReference>
<organism evidence="8 9">
    <name type="scientific">Mycobacterium kiyosense</name>
    <dbReference type="NCBI Taxonomy" id="2871094"/>
    <lineage>
        <taxon>Bacteria</taxon>
        <taxon>Bacillati</taxon>
        <taxon>Actinomycetota</taxon>
        <taxon>Actinomycetes</taxon>
        <taxon>Mycobacteriales</taxon>
        <taxon>Mycobacteriaceae</taxon>
        <taxon>Mycobacterium</taxon>
    </lineage>
</organism>
<dbReference type="PRINTS" id="PR00455">
    <property type="entry name" value="HTHTETR"/>
</dbReference>
<proteinExistence type="predicted"/>
<evidence type="ECO:0000256" key="2">
    <source>
        <dbReference type="ARBA" id="ARBA00023015"/>
    </source>
</evidence>
<dbReference type="GeneID" id="83627305"/>
<keyword evidence="4" id="KW-0804">Transcription</keyword>
<comment type="caution">
    <text evidence="8">The sequence shown here is derived from an EMBL/GenBank/DDBJ whole genome shotgun (WGS) entry which is preliminary data.</text>
</comment>
<gene>
    <name evidence="8" type="ORF">Mkiyose1413_06590</name>
    <name evidence="7" type="ORF">SRL2020028_02280</name>
</gene>
<dbReference type="Pfam" id="PF00440">
    <property type="entry name" value="TetR_N"/>
    <property type="match status" value="1"/>
</dbReference>
<dbReference type="GO" id="GO:0000976">
    <property type="term" value="F:transcription cis-regulatory region binding"/>
    <property type="evidence" value="ECO:0007669"/>
    <property type="project" value="TreeGrafter"/>
</dbReference>